<dbReference type="PANTHER" id="PTHR11178:SF1">
    <property type="entry name" value="NFU1 IRON-SULFUR CLUSTER SCAFFOLD HOMOLOG, MITOCHONDRIAL"/>
    <property type="match status" value="1"/>
</dbReference>
<dbReference type="OrthoDB" id="9796965at2"/>
<evidence type="ECO:0000313" key="4">
    <source>
        <dbReference type="EMBL" id="AXL21445.1"/>
    </source>
</evidence>
<dbReference type="Pfam" id="PF01106">
    <property type="entry name" value="NifU"/>
    <property type="match status" value="1"/>
</dbReference>
<comment type="function">
    <text evidence="2">May be involved in the formation or repair of [Fe-S] clusters present in iron-sulfur proteins.</text>
</comment>
<dbReference type="EMBL" id="CP029462">
    <property type="protein sequence ID" value="AXL21445.1"/>
    <property type="molecule type" value="Genomic_DNA"/>
</dbReference>
<evidence type="ECO:0000313" key="5">
    <source>
        <dbReference type="Proteomes" id="UP000254337"/>
    </source>
</evidence>
<comment type="similarity">
    <text evidence="1">Belongs to the NifU family.</text>
</comment>
<evidence type="ECO:0000256" key="1">
    <source>
        <dbReference type="ARBA" id="ARBA00006420"/>
    </source>
</evidence>
<dbReference type="SUPFAM" id="SSF117916">
    <property type="entry name" value="Fe-S cluster assembly (FSCA) domain-like"/>
    <property type="match status" value="1"/>
</dbReference>
<dbReference type="Gene3D" id="3.30.300.130">
    <property type="entry name" value="Fe-S cluster assembly (FSCA)"/>
    <property type="match status" value="1"/>
</dbReference>
<evidence type="ECO:0000259" key="3">
    <source>
        <dbReference type="Pfam" id="PF01106"/>
    </source>
</evidence>
<proteinExistence type="inferred from homology"/>
<organism evidence="4 5">
    <name type="scientific">Megasphaera stantonii</name>
    <dbReference type="NCBI Taxonomy" id="2144175"/>
    <lineage>
        <taxon>Bacteria</taxon>
        <taxon>Bacillati</taxon>
        <taxon>Bacillota</taxon>
        <taxon>Negativicutes</taxon>
        <taxon>Veillonellales</taxon>
        <taxon>Veillonellaceae</taxon>
        <taxon>Megasphaera</taxon>
    </lineage>
</organism>
<gene>
    <name evidence="4" type="ORF">DKB62_07645</name>
</gene>
<dbReference type="PANTHER" id="PTHR11178">
    <property type="entry name" value="IRON-SULFUR CLUSTER SCAFFOLD PROTEIN NFU-RELATED"/>
    <property type="match status" value="1"/>
</dbReference>
<accession>A0A346B002</accession>
<feature type="domain" description="NIF system FeS cluster assembly NifU C-terminal" evidence="3">
    <location>
        <begin position="9"/>
        <end position="75"/>
    </location>
</feature>
<keyword evidence="5" id="KW-1185">Reference proteome</keyword>
<protein>
    <submittedName>
        <fullName evidence="4">NifU family protein</fullName>
    </submittedName>
</protein>
<dbReference type="InterPro" id="IPR034904">
    <property type="entry name" value="FSCA_dom_sf"/>
</dbReference>
<sequence>MSTATRAEIEGVLDTYVRPSLASHQGNVVVVDYTDKVLRIRLTGKCSGCPSAQLTTEELISATVKEHIPEIEDVILVSGVSDELIAQAKAILQNGHL</sequence>
<reference evidence="4 5" key="1">
    <citation type="submission" date="2018-05" db="EMBL/GenBank/DDBJ databases">
        <title>Complete genome sequence of Megasphaera sp. AJH120T, isolated from the ceca of a chicken.</title>
        <authorList>
            <person name="Maki J."/>
            <person name="Looft T."/>
        </authorList>
    </citation>
    <scope>NUCLEOTIDE SEQUENCE [LARGE SCALE GENOMIC DNA]</scope>
    <source>
        <strain evidence="4 5">AJH120</strain>
    </source>
</reference>
<evidence type="ECO:0000256" key="2">
    <source>
        <dbReference type="ARBA" id="ARBA00049958"/>
    </source>
</evidence>
<dbReference type="RefSeq" id="WP_107195330.1">
    <property type="nucleotide sequence ID" value="NZ_CALYAU010000001.1"/>
</dbReference>
<dbReference type="GO" id="GO:0016226">
    <property type="term" value="P:iron-sulfur cluster assembly"/>
    <property type="evidence" value="ECO:0007669"/>
    <property type="project" value="InterPro"/>
</dbReference>
<dbReference type="Proteomes" id="UP000254337">
    <property type="component" value="Chromosome"/>
</dbReference>
<dbReference type="InterPro" id="IPR001075">
    <property type="entry name" value="NIF_FeS_clus_asmbl_NifU_C"/>
</dbReference>
<name>A0A346B002_9FIRM</name>
<dbReference type="AlphaFoldDB" id="A0A346B002"/>
<dbReference type="GO" id="GO:0051536">
    <property type="term" value="F:iron-sulfur cluster binding"/>
    <property type="evidence" value="ECO:0007669"/>
    <property type="project" value="InterPro"/>
</dbReference>
<dbReference type="GO" id="GO:0005506">
    <property type="term" value="F:iron ion binding"/>
    <property type="evidence" value="ECO:0007669"/>
    <property type="project" value="InterPro"/>
</dbReference>
<dbReference type="KEGG" id="meg:DKB62_07645"/>